<evidence type="ECO:0000313" key="1">
    <source>
        <dbReference type="EMBL" id="GAP30758.1"/>
    </source>
</evidence>
<dbReference type="AlphaFoldDB" id="A0ABC9Z0J3"/>
<organism evidence="1 2">
    <name type="scientific">Nocardia seriolae</name>
    <dbReference type="NCBI Taxonomy" id="37332"/>
    <lineage>
        <taxon>Bacteria</taxon>
        <taxon>Bacillati</taxon>
        <taxon>Actinomycetota</taxon>
        <taxon>Actinomycetes</taxon>
        <taxon>Mycobacteriales</taxon>
        <taxon>Nocardiaceae</taxon>
        <taxon>Nocardia</taxon>
    </lineage>
</organism>
<sequence length="87" mass="9342">MHPRGLLLHDQAIAIVGLPRPAVLLGDCEGVDAGPRRRPQRLAVHQVPVVPVLEVRNHGAGQEFPHGVAIALVILGAEAAFHLRAFR</sequence>
<keyword evidence="2" id="KW-1185">Reference proteome</keyword>
<gene>
    <name evidence="1" type="ORF">NSK11_contig00093-0024</name>
</gene>
<proteinExistence type="predicted"/>
<protein>
    <submittedName>
        <fullName evidence="1">1-deoxy-D-xylulose-5-phosphate synthase</fullName>
    </submittedName>
</protein>
<evidence type="ECO:0000313" key="2">
    <source>
        <dbReference type="Proteomes" id="UP000037179"/>
    </source>
</evidence>
<dbReference type="EMBL" id="BBYQ01000093">
    <property type="protein sequence ID" value="GAP30758.1"/>
    <property type="molecule type" value="Genomic_DNA"/>
</dbReference>
<accession>A0ABC9Z0J3</accession>
<dbReference type="Proteomes" id="UP000037179">
    <property type="component" value="Unassembled WGS sequence"/>
</dbReference>
<comment type="caution">
    <text evidence="1">The sequence shown here is derived from an EMBL/GenBank/DDBJ whole genome shotgun (WGS) entry which is preliminary data.</text>
</comment>
<name>A0ABC9Z0J3_9NOCA</name>
<reference evidence="2" key="1">
    <citation type="submission" date="2015-07" db="EMBL/GenBank/DDBJ databases">
        <title>Nocardia seriolae U-1 whole genome shotgun sequence.</title>
        <authorList>
            <person name="Imajoh M."/>
            <person name="Fukumoto Y."/>
            <person name="Sukeda M."/>
            <person name="Yamane J."/>
            <person name="Yamasaki K."/>
            <person name="Shimizu M."/>
            <person name="Ohnishi K."/>
            <person name="Oshima S."/>
        </authorList>
    </citation>
    <scope>NUCLEOTIDE SEQUENCE [LARGE SCALE GENOMIC DNA]</scope>
    <source>
        <strain evidence="2">U-1</strain>
    </source>
</reference>
<reference evidence="1 2" key="2">
    <citation type="journal article" date="2016" name="Genome Announc.">
        <title>Draft Genome Sequence of Erythromycin- and Oxytetracycline-Sensitive Nocardia seriolae Strain U-1 (NBRC 110359).</title>
        <authorList>
            <person name="Imajoh M."/>
            <person name="Sukeda M."/>
            <person name="Shimizu M."/>
            <person name="Yamane J."/>
            <person name="Ohnishi K."/>
            <person name="Oshima S."/>
        </authorList>
    </citation>
    <scope>NUCLEOTIDE SEQUENCE [LARGE SCALE GENOMIC DNA]</scope>
    <source>
        <strain evidence="1 2">U-1</strain>
    </source>
</reference>